<evidence type="ECO:0000256" key="1">
    <source>
        <dbReference type="SAM" id="Phobius"/>
    </source>
</evidence>
<accession>A0A1I0C3R0</accession>
<gene>
    <name evidence="3" type="ORF">SAMN04487771_10065</name>
</gene>
<proteinExistence type="predicted"/>
<dbReference type="OrthoDB" id="9788304at2"/>
<dbReference type="EMBL" id="FOIL01000006">
    <property type="protein sequence ID" value="SET14061.1"/>
    <property type="molecule type" value="Genomic_DNA"/>
</dbReference>
<organism evidence="3 4">
    <name type="scientific">[Clostridium] aminophilum</name>
    <dbReference type="NCBI Taxonomy" id="1526"/>
    <lineage>
        <taxon>Bacteria</taxon>
        <taxon>Bacillati</taxon>
        <taxon>Bacillota</taxon>
        <taxon>Clostridia</taxon>
        <taxon>Lachnospirales</taxon>
        <taxon>Lachnospiraceae</taxon>
    </lineage>
</organism>
<feature type="domain" description="Putative zinc-ribbon" evidence="2">
    <location>
        <begin position="68"/>
        <end position="92"/>
    </location>
</feature>
<protein>
    <submittedName>
        <fullName evidence="3">Zinc-ribbon domain-containing protein</fullName>
    </submittedName>
</protein>
<name>A0A1I0C3R0_9FIRM</name>
<dbReference type="AlphaFoldDB" id="A0A1I0C3R0"/>
<keyword evidence="1" id="KW-0472">Membrane</keyword>
<dbReference type="Proteomes" id="UP000199820">
    <property type="component" value="Unassembled WGS sequence"/>
</dbReference>
<evidence type="ECO:0000313" key="3">
    <source>
        <dbReference type="EMBL" id="SET14061.1"/>
    </source>
</evidence>
<reference evidence="3 4" key="1">
    <citation type="submission" date="2016-10" db="EMBL/GenBank/DDBJ databases">
        <authorList>
            <person name="de Groot N.N."/>
        </authorList>
    </citation>
    <scope>NUCLEOTIDE SEQUENCE [LARGE SCALE GENOMIC DNA]</scope>
    <source>
        <strain evidence="3 4">KH1P1</strain>
    </source>
</reference>
<dbReference type="InterPro" id="IPR059113">
    <property type="entry name" value="Znf_ribbon"/>
</dbReference>
<keyword evidence="1" id="KW-0812">Transmembrane</keyword>
<dbReference type="Pfam" id="PF13248">
    <property type="entry name" value="Zn_ribbon_3"/>
    <property type="match status" value="1"/>
</dbReference>
<sequence>MMFNFIIKTFHVQGIFPIRNRLNHIPGFLLFCQKPTINVRNSYGDGLRGWNYNKFDLIISYYVREDNTMKCPNCGATVRDGSLFCDDCGYKFETATTDSAFTHGIPNAEEIPKKKTGKKILLVIGGAAFIGTVAFFTANLLKPDSVRFIELQEKAIKSAYLDPVEALSEPVKDKIDTELTLTAKISGAKISDILAKTALVLKMNRNGHNGTMNISFRYNNSDILTGLLCTDGRKLDIAVPSLNKKVYSSNIVTMVKNLTGNGDAQIHSDSITELALSNKKQKEIAQRYISLLNDILSDQNLTVEKNQNLDFSVSAITSADARYALDGKSFTKYTFVPTEEDYKTLMQKLSETMEKDTYLKNWYIKCQEYGKLAFPQMPTYDEILSTVNDDGGQMSRNLAASELKWTVYADAKQARYIRIESKNYSTLEMAFANDGTQTANIITFGDGFSFCNSFTKSGSVYSGSISFNDYKLSYNNVDTSKSSILGLFVGSYSAEGVTMDVRDADNANDYEVKFMGTAINLHATKTSTVVPPEGDVVDISDYTKEDYQNLAMELRKNFYQLMMSDPNLQELLLFTFINLF</sequence>
<feature type="transmembrane region" description="Helical" evidence="1">
    <location>
        <begin position="120"/>
        <end position="141"/>
    </location>
</feature>
<keyword evidence="4" id="KW-1185">Reference proteome</keyword>
<evidence type="ECO:0000313" key="4">
    <source>
        <dbReference type="Proteomes" id="UP000199820"/>
    </source>
</evidence>
<keyword evidence="1" id="KW-1133">Transmembrane helix</keyword>
<evidence type="ECO:0000259" key="2">
    <source>
        <dbReference type="Pfam" id="PF13248"/>
    </source>
</evidence>